<keyword evidence="1 4" id="KW-0808">Transferase</keyword>
<evidence type="ECO:0000256" key="1">
    <source>
        <dbReference type="ARBA" id="ARBA00022679"/>
    </source>
</evidence>
<feature type="domain" description="N-acetyltransferase" evidence="3">
    <location>
        <begin position="1"/>
        <end position="64"/>
    </location>
</feature>
<dbReference type="PROSITE" id="PS51186">
    <property type="entry name" value="GNAT"/>
    <property type="match status" value="1"/>
</dbReference>
<dbReference type="AlphaFoldDB" id="J9G8P2"/>
<dbReference type="InterPro" id="IPR016181">
    <property type="entry name" value="Acyl_CoA_acyltransferase"/>
</dbReference>
<dbReference type="GO" id="GO:0016747">
    <property type="term" value="F:acyltransferase activity, transferring groups other than amino-acyl groups"/>
    <property type="evidence" value="ECO:0007669"/>
    <property type="project" value="InterPro"/>
</dbReference>
<dbReference type="PANTHER" id="PTHR43072:SF23">
    <property type="entry name" value="UPF0039 PROTEIN C11D3.02C"/>
    <property type="match status" value="1"/>
</dbReference>
<keyword evidence="2" id="KW-0012">Acyltransferase</keyword>
<organism evidence="4">
    <name type="scientific">gut metagenome</name>
    <dbReference type="NCBI Taxonomy" id="749906"/>
    <lineage>
        <taxon>unclassified sequences</taxon>
        <taxon>metagenomes</taxon>
        <taxon>organismal metagenomes</taxon>
    </lineage>
</organism>
<name>J9G8P2_9ZZZZ</name>
<dbReference type="EMBL" id="AMCI01005589">
    <property type="protein sequence ID" value="EJW95854.1"/>
    <property type="molecule type" value="Genomic_DNA"/>
</dbReference>
<protein>
    <submittedName>
        <fullName evidence="4">Phosphinothricin N-acetyltransferase</fullName>
    </submittedName>
</protein>
<dbReference type="Pfam" id="PF13420">
    <property type="entry name" value="Acetyltransf_4"/>
    <property type="match status" value="1"/>
</dbReference>
<dbReference type="InterPro" id="IPR000182">
    <property type="entry name" value="GNAT_dom"/>
</dbReference>
<sequence>MGRALMIALIDACRDMGLHALIACITLGNQASVALHERLGFNQVSTFRQVGMKFGEWLDIVDYELIIKHNEL</sequence>
<evidence type="ECO:0000256" key="2">
    <source>
        <dbReference type="ARBA" id="ARBA00023315"/>
    </source>
</evidence>
<reference evidence="4" key="1">
    <citation type="journal article" date="2012" name="PLoS ONE">
        <title>Gene sets for utilization of primary and secondary nutrition supplies in the distal gut of endangered iberian lynx.</title>
        <authorList>
            <person name="Alcaide M."/>
            <person name="Messina E."/>
            <person name="Richter M."/>
            <person name="Bargiela R."/>
            <person name="Peplies J."/>
            <person name="Huws S.A."/>
            <person name="Newbold C.J."/>
            <person name="Golyshin P.N."/>
            <person name="Simon M.A."/>
            <person name="Lopez G."/>
            <person name="Yakimov M.M."/>
            <person name="Ferrer M."/>
        </authorList>
    </citation>
    <scope>NUCLEOTIDE SEQUENCE</scope>
</reference>
<evidence type="ECO:0000313" key="4">
    <source>
        <dbReference type="EMBL" id="EJW95854.1"/>
    </source>
</evidence>
<comment type="caution">
    <text evidence="4">The sequence shown here is derived from an EMBL/GenBank/DDBJ whole genome shotgun (WGS) entry which is preliminary data.</text>
</comment>
<proteinExistence type="predicted"/>
<accession>J9G8P2</accession>
<dbReference type="SUPFAM" id="SSF55729">
    <property type="entry name" value="Acyl-CoA N-acyltransferases (Nat)"/>
    <property type="match status" value="1"/>
</dbReference>
<dbReference type="Gene3D" id="3.40.630.30">
    <property type="match status" value="1"/>
</dbReference>
<dbReference type="PANTHER" id="PTHR43072">
    <property type="entry name" value="N-ACETYLTRANSFERASE"/>
    <property type="match status" value="1"/>
</dbReference>
<gene>
    <name evidence="4" type="ORF">EVA_16040</name>
</gene>
<evidence type="ECO:0000259" key="3">
    <source>
        <dbReference type="PROSITE" id="PS51186"/>
    </source>
</evidence>